<dbReference type="SUPFAM" id="SSF55931">
    <property type="entry name" value="Glutamine synthetase/guanido kinase"/>
    <property type="match status" value="1"/>
</dbReference>
<dbReference type="Proteomes" id="UP001250932">
    <property type="component" value="Unassembled WGS sequence"/>
</dbReference>
<organism evidence="1 2">
    <name type="scientific">Candidatus Nitronereus thalassa</name>
    <dbReference type="NCBI Taxonomy" id="3020898"/>
    <lineage>
        <taxon>Bacteria</taxon>
        <taxon>Pseudomonadati</taxon>
        <taxon>Nitrospirota</taxon>
        <taxon>Nitrospiria</taxon>
        <taxon>Nitrospirales</taxon>
        <taxon>Nitrospiraceae</taxon>
        <taxon>Candidatus Nitronereus</taxon>
    </lineage>
</organism>
<name>A0ABU3K864_9BACT</name>
<proteinExistence type="predicted"/>
<dbReference type="InterPro" id="IPR006336">
    <property type="entry name" value="GCS2"/>
</dbReference>
<dbReference type="InterPro" id="IPR014746">
    <property type="entry name" value="Gln_synth/guanido_kin_cat_dom"/>
</dbReference>
<dbReference type="GO" id="GO:0016874">
    <property type="term" value="F:ligase activity"/>
    <property type="evidence" value="ECO:0007669"/>
    <property type="project" value="UniProtKB-KW"/>
</dbReference>
<evidence type="ECO:0000313" key="1">
    <source>
        <dbReference type="EMBL" id="MDT7042549.1"/>
    </source>
</evidence>
<keyword evidence="1" id="KW-0436">Ligase</keyword>
<dbReference type="Gene3D" id="3.30.590.20">
    <property type="match status" value="1"/>
</dbReference>
<gene>
    <name evidence="1" type="ORF">PPG34_09300</name>
</gene>
<dbReference type="RefSeq" id="WP_313832972.1">
    <property type="nucleotide sequence ID" value="NZ_JAQOUE010000001.1"/>
</dbReference>
<reference evidence="1 2" key="1">
    <citation type="journal article" date="2023" name="ISME J.">
        <title>Cultivation and genomic characterization of novel and ubiquitous marine nitrite-oxidizing bacteria from the Nitrospirales.</title>
        <authorList>
            <person name="Mueller A.J."/>
            <person name="Daebeler A."/>
            <person name="Herbold C.W."/>
            <person name="Kirkegaard R.H."/>
            <person name="Daims H."/>
        </authorList>
    </citation>
    <scope>NUCLEOTIDE SEQUENCE [LARGE SCALE GENOMIC DNA]</scope>
    <source>
        <strain evidence="1 2">EB</strain>
    </source>
</reference>
<comment type="caution">
    <text evidence="1">The sequence shown here is derived from an EMBL/GenBank/DDBJ whole genome shotgun (WGS) entry which is preliminary data.</text>
</comment>
<evidence type="ECO:0000313" key="2">
    <source>
        <dbReference type="Proteomes" id="UP001250932"/>
    </source>
</evidence>
<dbReference type="EMBL" id="JAQOUE010000001">
    <property type="protein sequence ID" value="MDT7042549.1"/>
    <property type="molecule type" value="Genomic_DNA"/>
</dbReference>
<dbReference type="Pfam" id="PF04107">
    <property type="entry name" value="GCS2"/>
    <property type="match status" value="1"/>
</dbReference>
<protein>
    <submittedName>
        <fullName evidence="1">Glutamate-cysteine ligase family protein</fullName>
    </submittedName>
</protein>
<accession>A0ABU3K864</accession>
<keyword evidence="2" id="KW-1185">Reference proteome</keyword>
<sequence length="368" mass="42589">MITPIHQRIIIGVEIEAYSINAADHKIGRRLSKPRPGLSESGEKFSRDASIGSEYNSRPFTTVRESLFLLKAGLRKYLRGLYRSREEDQDYRVPLLVGGWTNRFAGMHMHISVANRKMTKKEACALSWHLHDQLPFFIAIGANSPIWNKVITGKASNRFLRGDQAYFTVTKRGHLTSVNTREMVYSPGRKTKPPTLEIRVLDSNLPEFVVANLCLLKAVCLRWLKGKRSANRMSHADYLEARLEAATKGMRGKLPWRKDWISVPDYLDRFLWEHREEFEVMDIPEDIFEVFRLLKRGYNGSRIIHDAALLAQREHPQTWQRRFAKRYRTGMVELLSGNTLHDFAREIGISLPNTDRVWLGRKRGSIDE</sequence>